<feature type="region of interest" description="Disordered" evidence="4">
    <location>
        <begin position="507"/>
        <end position="531"/>
    </location>
</feature>
<dbReference type="GO" id="GO:0046872">
    <property type="term" value="F:metal ion binding"/>
    <property type="evidence" value="ECO:0007669"/>
    <property type="project" value="UniProtKB-KW"/>
</dbReference>
<dbReference type="SMART" id="SM00132">
    <property type="entry name" value="LIM"/>
    <property type="match status" value="2"/>
</dbReference>
<keyword evidence="2 3" id="KW-0862">Zinc</keyword>
<reference evidence="7" key="1">
    <citation type="submission" date="2016-02" db="EMBL/GenBank/DDBJ databases">
        <title>Comparative genomics of biotechnologically important yeasts.</title>
        <authorList>
            <consortium name="DOE Joint Genome Institute"/>
            <person name="Riley R."/>
            <person name="Haridas S."/>
            <person name="Wolfe K.H."/>
            <person name="Lopes M.R."/>
            <person name="Hittinger C.T."/>
            <person name="Goker M."/>
            <person name="Salamov A."/>
            <person name="Wisecaver J."/>
            <person name="Long T.M."/>
            <person name="Aerts A.L."/>
            <person name="Barry K."/>
            <person name="Choi C."/>
            <person name="Clum A."/>
            <person name="Coughlan A.Y."/>
            <person name="Deshpande S."/>
            <person name="Douglass A.P."/>
            <person name="Hanson S.J."/>
            <person name="Klenk H.-P."/>
            <person name="Labutti K."/>
            <person name="Lapidus A."/>
            <person name="Lindquist E."/>
            <person name="Lipzen A."/>
            <person name="Meier-Kolthoff J.P."/>
            <person name="Ohm R.A."/>
            <person name="Otillar R.P."/>
            <person name="Pangilinan J."/>
            <person name="Peng Y."/>
            <person name="Rokas A."/>
            <person name="Rosa C.A."/>
            <person name="Scheuner C."/>
            <person name="Sibirny A.A."/>
            <person name="Slot J.C."/>
            <person name="Stielow J.B."/>
            <person name="Sun H."/>
            <person name="Kurtzman C.P."/>
            <person name="Blackwell M."/>
            <person name="Jeffries T.W."/>
            <person name="Grigoriev I.V."/>
        </authorList>
    </citation>
    <scope>NUCLEOTIDE SEQUENCE [LARGE SCALE GENOMIC DNA]</scope>
    <source>
        <strain evidence="7">NRRL Y-17796</strain>
    </source>
</reference>
<dbReference type="SUPFAM" id="SSF57716">
    <property type="entry name" value="Glucocorticoid receptor-like (DNA-binding domain)"/>
    <property type="match status" value="1"/>
</dbReference>
<evidence type="ECO:0000313" key="7">
    <source>
        <dbReference type="Proteomes" id="UP000095023"/>
    </source>
</evidence>
<keyword evidence="1 3" id="KW-0479">Metal-binding</keyword>
<dbReference type="Pfam" id="PF00412">
    <property type="entry name" value="LIM"/>
    <property type="match status" value="2"/>
</dbReference>
<feature type="region of interest" description="Disordered" evidence="4">
    <location>
        <begin position="382"/>
        <end position="411"/>
    </location>
</feature>
<dbReference type="CDD" id="cd08368">
    <property type="entry name" value="LIM"/>
    <property type="match status" value="1"/>
</dbReference>
<feature type="region of interest" description="Disordered" evidence="4">
    <location>
        <begin position="444"/>
        <end position="482"/>
    </location>
</feature>
<dbReference type="InterPro" id="IPR001781">
    <property type="entry name" value="Znf_LIM"/>
</dbReference>
<evidence type="ECO:0000259" key="5">
    <source>
        <dbReference type="PROSITE" id="PS50023"/>
    </source>
</evidence>
<dbReference type="PANTHER" id="PTHR24216">
    <property type="entry name" value="PAXILLIN-RELATED"/>
    <property type="match status" value="1"/>
</dbReference>
<proteinExistence type="predicted"/>
<dbReference type="AlphaFoldDB" id="A0A1E4TID3"/>
<dbReference type="PROSITE" id="PS50023">
    <property type="entry name" value="LIM_DOMAIN_2"/>
    <property type="match status" value="1"/>
</dbReference>
<dbReference type="Proteomes" id="UP000095023">
    <property type="component" value="Unassembled WGS sequence"/>
</dbReference>
<name>A0A1E4TID3_9ASCO</name>
<dbReference type="EMBL" id="KV453841">
    <property type="protein sequence ID" value="ODV91493.1"/>
    <property type="molecule type" value="Genomic_DNA"/>
</dbReference>
<evidence type="ECO:0000313" key="6">
    <source>
        <dbReference type="EMBL" id="ODV91493.1"/>
    </source>
</evidence>
<feature type="region of interest" description="Disordered" evidence="4">
    <location>
        <begin position="215"/>
        <end position="255"/>
    </location>
</feature>
<dbReference type="OrthoDB" id="1112565at2759"/>
<keyword evidence="3" id="KW-0440">LIM domain</keyword>
<feature type="domain" description="LIM zinc-binding" evidence="5">
    <location>
        <begin position="532"/>
        <end position="595"/>
    </location>
</feature>
<evidence type="ECO:0000256" key="3">
    <source>
        <dbReference type="PROSITE-ProRule" id="PRU00125"/>
    </source>
</evidence>
<evidence type="ECO:0000256" key="1">
    <source>
        <dbReference type="ARBA" id="ARBA00022723"/>
    </source>
</evidence>
<protein>
    <recommendedName>
        <fullName evidence="5">LIM zinc-binding domain-containing protein</fullName>
    </recommendedName>
</protein>
<organism evidence="6 7">
    <name type="scientific">Tortispora caseinolytica NRRL Y-17796</name>
    <dbReference type="NCBI Taxonomy" id="767744"/>
    <lineage>
        <taxon>Eukaryota</taxon>
        <taxon>Fungi</taxon>
        <taxon>Dikarya</taxon>
        <taxon>Ascomycota</taxon>
        <taxon>Saccharomycotina</taxon>
        <taxon>Trigonopsidomycetes</taxon>
        <taxon>Trigonopsidales</taxon>
        <taxon>Trigonopsidaceae</taxon>
        <taxon>Tortispora</taxon>
    </lineage>
</organism>
<feature type="region of interest" description="Disordered" evidence="4">
    <location>
        <begin position="314"/>
        <end position="334"/>
    </location>
</feature>
<evidence type="ECO:0000256" key="4">
    <source>
        <dbReference type="SAM" id="MobiDB-lite"/>
    </source>
</evidence>
<dbReference type="GO" id="GO:0030695">
    <property type="term" value="F:GTPase regulator activity"/>
    <property type="evidence" value="ECO:0007669"/>
    <property type="project" value="UniProtKB-ARBA"/>
</dbReference>
<gene>
    <name evidence="6" type="ORF">CANCADRAFT_60</name>
</gene>
<dbReference type="PANTHER" id="PTHR24216:SF65">
    <property type="entry name" value="PAXILLIN-LIKE PROTEIN 1"/>
    <property type="match status" value="1"/>
</dbReference>
<feature type="region of interest" description="Disordered" evidence="4">
    <location>
        <begin position="1"/>
        <end position="32"/>
    </location>
</feature>
<feature type="compositionally biased region" description="Polar residues" evidence="4">
    <location>
        <begin position="382"/>
        <end position="400"/>
    </location>
</feature>
<dbReference type="Gene3D" id="2.10.110.10">
    <property type="entry name" value="Cysteine Rich Protein"/>
    <property type="match status" value="2"/>
</dbReference>
<feature type="region of interest" description="Disordered" evidence="4">
    <location>
        <begin position="71"/>
        <end position="157"/>
    </location>
</feature>
<keyword evidence="7" id="KW-1185">Reference proteome</keyword>
<accession>A0A1E4TID3</accession>
<evidence type="ECO:0000256" key="2">
    <source>
        <dbReference type="ARBA" id="ARBA00022833"/>
    </source>
</evidence>
<feature type="compositionally biased region" description="Polar residues" evidence="4">
    <location>
        <begin position="225"/>
        <end position="249"/>
    </location>
</feature>
<feature type="compositionally biased region" description="Low complexity" evidence="4">
    <location>
        <begin position="117"/>
        <end position="142"/>
    </location>
</feature>
<sequence length="674" mass="72798">MRNYDSAYDKRQLMQRPQRSHKSTPSASKDIPAPAVQLDAMSNFPVFRGRKVNVMELAGFDVCKEALKPPVTRTRRADTNPLQPPKSTAELPALQLPGRAASLPTVHSAGSTLTPTSTGVPRVGSVPSPPASSASSTDSGRSYGTPSGSPSRDPMGIATAISHDLPYKHNTGAKSSRESSQNIGMAISEPTIPQIIPVRPAYNFSAAHNPVARVPPIEHEEPSLPTISPLSADSSRNEPSLPSISSLSFNKPPEEPSLPVFSAGISQPKQDKAEKLPVISRELSLANREPSLPVITPLVSSPTNRDPVLPTITPLTRNRMSDDEPSLPSISPWTAEPNIRSSTAGNSPIIPQTVLIEPSLPKIERNGSPAFSEFHDSGYTSKNISVASRDPNSPHSSFASTPRRGSGRPVYGKEYIESSKNEIYGKKYNDNPLNGNSILSGAQLPKLSTSNKDDEPTVPTFDIPDIEYVRPNGSSPSPPKIRPLVAPAPLALDDKYLTDSILSAAYTPSSAEPSPATFPEGRPKEKSRKPPKICRGCGEVIKGKSVSASNGAISGRWHRACMACQECRAPFENGVFYVFNDLPYCKRDFHILNNSACSRCAKPIEGKCLEIVADNANSARQLVHPECMRCTTCGDSLNNEYIELGGNPFCEQHGTQLTNRSDGQLVRRRTRLYH</sequence>